<reference evidence="1 2" key="1">
    <citation type="journal article" date="2011" name="EMBO J.">
        <title>Structural diversity of bacterial flagellar motors.</title>
        <authorList>
            <person name="Chen S."/>
            <person name="Beeby M."/>
            <person name="Murphy G.E."/>
            <person name="Leadbetter J.R."/>
            <person name="Hendrixson D.R."/>
            <person name="Briegel A."/>
            <person name="Li Z."/>
            <person name="Shi J."/>
            <person name="Tocheva E.I."/>
            <person name="Muller A."/>
            <person name="Dobro M.J."/>
            <person name="Jensen G.J."/>
        </authorList>
    </citation>
    <scope>NUCLEOTIDE SEQUENCE [LARGE SCALE GENOMIC DNA]</scope>
    <source>
        <strain evidence="1 2">DSM 6540</strain>
    </source>
</reference>
<sequence>MNMFGNMKKFAIEYQFLPSPYEEEEVLQNSWGIFRLWVAGYDICEYTINDDKKPYEWNLIHIVEWLCNNLEFILGYDPFPLPVQGDNILELIQESDKFESEEDDELYLWYQAKNSWLFRHSWFSSRAGSMLASVYFRRNRNYIEVAWNNNFFEDKQIFFTNPKGSYAVPKADFKKTIFDFLDNILSNLETKLGRDAKIGDQSITGLQKKVSMLK</sequence>
<dbReference type="STRING" id="1009370.ALO_08450"/>
<evidence type="ECO:0000313" key="2">
    <source>
        <dbReference type="Proteomes" id="UP000003240"/>
    </source>
</evidence>
<accession>F7NHZ2</accession>
<dbReference type="EMBL" id="AFGF01000062">
    <property type="protein sequence ID" value="EGO64340.1"/>
    <property type="molecule type" value="Genomic_DNA"/>
</dbReference>
<proteinExistence type="predicted"/>
<name>F7NHZ2_9FIRM</name>
<dbReference type="OrthoDB" id="1684578at2"/>
<gene>
    <name evidence="1" type="ORF">ALO_08450</name>
</gene>
<dbReference type="eggNOG" id="COG2856">
    <property type="taxonomic scope" value="Bacteria"/>
</dbReference>
<dbReference type="Proteomes" id="UP000003240">
    <property type="component" value="Unassembled WGS sequence"/>
</dbReference>
<organism evidence="1 2">
    <name type="scientific">Acetonema longum DSM 6540</name>
    <dbReference type="NCBI Taxonomy" id="1009370"/>
    <lineage>
        <taxon>Bacteria</taxon>
        <taxon>Bacillati</taxon>
        <taxon>Bacillota</taxon>
        <taxon>Negativicutes</taxon>
        <taxon>Acetonemataceae</taxon>
        <taxon>Acetonema</taxon>
    </lineage>
</organism>
<keyword evidence="2" id="KW-1185">Reference proteome</keyword>
<evidence type="ECO:0000313" key="1">
    <source>
        <dbReference type="EMBL" id="EGO64340.1"/>
    </source>
</evidence>
<comment type="caution">
    <text evidence="1">The sequence shown here is derived from an EMBL/GenBank/DDBJ whole genome shotgun (WGS) entry which is preliminary data.</text>
</comment>
<protein>
    <submittedName>
        <fullName evidence="1">Uncharacterized protein</fullName>
    </submittedName>
</protein>
<dbReference type="Pfam" id="PF19446">
    <property type="entry name" value="DUF5984"/>
    <property type="match status" value="1"/>
</dbReference>
<dbReference type="InterPro" id="IPR046026">
    <property type="entry name" value="DUF5984"/>
</dbReference>
<dbReference type="AlphaFoldDB" id="F7NHZ2"/>